<keyword evidence="3" id="KW-1185">Reference proteome</keyword>
<gene>
    <name evidence="2" type="ORF">K466DRAFT_650375</name>
</gene>
<dbReference type="InParanoid" id="A0A5C3PV28"/>
<evidence type="ECO:0000256" key="1">
    <source>
        <dbReference type="SAM" id="MobiDB-lite"/>
    </source>
</evidence>
<evidence type="ECO:0000313" key="2">
    <source>
        <dbReference type="EMBL" id="TFK92539.1"/>
    </source>
</evidence>
<sequence length="321" mass="36216">MQGVPHFVNAAMVAPACGPNMATLSLNGLIGPQDGRNISMQIDWHNRRMVVQVEYDIDGAQGFMRAANDVAAVRPLAQVHEMSNVSCRRPCPPVGESAAYPPSTHQLRHGGPSVSRAPRDVTPDNNMGCQQTARRTGQRVSAEQSTSASVNAEKVKTEKKVKAEKKVKTEKKVKEEKTKKSAHTVKKEKMLYPEKGSAIIRNSKKRTHWFKSVFHKALPKPPMELKPRPSHHLWVHHYDVDKKQIWMWDEVSGEESEGGTPKYDWKKVREGIAHPHPSLNATHVMHVVDDGTPRWVLARSRRERLIRKKRDLVPDIDISDD</sequence>
<name>A0A5C3PV28_9APHY</name>
<accession>A0A5C3PV28</accession>
<dbReference type="Proteomes" id="UP000308197">
    <property type="component" value="Unassembled WGS sequence"/>
</dbReference>
<dbReference type="AlphaFoldDB" id="A0A5C3PV28"/>
<dbReference type="EMBL" id="ML210996">
    <property type="protein sequence ID" value="TFK92539.1"/>
    <property type="molecule type" value="Genomic_DNA"/>
</dbReference>
<organism evidence="2 3">
    <name type="scientific">Polyporus arcularius HHB13444</name>
    <dbReference type="NCBI Taxonomy" id="1314778"/>
    <lineage>
        <taxon>Eukaryota</taxon>
        <taxon>Fungi</taxon>
        <taxon>Dikarya</taxon>
        <taxon>Basidiomycota</taxon>
        <taxon>Agaricomycotina</taxon>
        <taxon>Agaricomycetes</taxon>
        <taxon>Polyporales</taxon>
        <taxon>Polyporaceae</taxon>
        <taxon>Polyporus</taxon>
    </lineage>
</organism>
<reference evidence="2 3" key="1">
    <citation type="journal article" date="2019" name="Nat. Ecol. Evol.">
        <title>Megaphylogeny resolves global patterns of mushroom evolution.</title>
        <authorList>
            <person name="Varga T."/>
            <person name="Krizsan K."/>
            <person name="Foldi C."/>
            <person name="Dima B."/>
            <person name="Sanchez-Garcia M."/>
            <person name="Sanchez-Ramirez S."/>
            <person name="Szollosi G.J."/>
            <person name="Szarkandi J.G."/>
            <person name="Papp V."/>
            <person name="Albert L."/>
            <person name="Andreopoulos W."/>
            <person name="Angelini C."/>
            <person name="Antonin V."/>
            <person name="Barry K.W."/>
            <person name="Bougher N.L."/>
            <person name="Buchanan P."/>
            <person name="Buyck B."/>
            <person name="Bense V."/>
            <person name="Catcheside P."/>
            <person name="Chovatia M."/>
            <person name="Cooper J."/>
            <person name="Damon W."/>
            <person name="Desjardin D."/>
            <person name="Finy P."/>
            <person name="Geml J."/>
            <person name="Haridas S."/>
            <person name="Hughes K."/>
            <person name="Justo A."/>
            <person name="Karasinski D."/>
            <person name="Kautmanova I."/>
            <person name="Kiss B."/>
            <person name="Kocsube S."/>
            <person name="Kotiranta H."/>
            <person name="LaButti K.M."/>
            <person name="Lechner B.E."/>
            <person name="Liimatainen K."/>
            <person name="Lipzen A."/>
            <person name="Lukacs Z."/>
            <person name="Mihaltcheva S."/>
            <person name="Morgado L.N."/>
            <person name="Niskanen T."/>
            <person name="Noordeloos M.E."/>
            <person name="Ohm R.A."/>
            <person name="Ortiz-Santana B."/>
            <person name="Ovrebo C."/>
            <person name="Racz N."/>
            <person name="Riley R."/>
            <person name="Savchenko A."/>
            <person name="Shiryaev A."/>
            <person name="Soop K."/>
            <person name="Spirin V."/>
            <person name="Szebenyi C."/>
            <person name="Tomsovsky M."/>
            <person name="Tulloss R.E."/>
            <person name="Uehling J."/>
            <person name="Grigoriev I.V."/>
            <person name="Vagvolgyi C."/>
            <person name="Papp T."/>
            <person name="Martin F.M."/>
            <person name="Miettinen O."/>
            <person name="Hibbett D.S."/>
            <person name="Nagy L.G."/>
        </authorList>
    </citation>
    <scope>NUCLEOTIDE SEQUENCE [LARGE SCALE GENOMIC DNA]</scope>
    <source>
        <strain evidence="2 3">HHB13444</strain>
    </source>
</reference>
<evidence type="ECO:0000313" key="3">
    <source>
        <dbReference type="Proteomes" id="UP000308197"/>
    </source>
</evidence>
<feature type="region of interest" description="Disordered" evidence="1">
    <location>
        <begin position="97"/>
        <end position="160"/>
    </location>
</feature>
<proteinExistence type="predicted"/>
<feature type="compositionally biased region" description="Polar residues" evidence="1">
    <location>
        <begin position="123"/>
        <end position="150"/>
    </location>
</feature>
<protein>
    <submittedName>
        <fullName evidence="2">Uncharacterized protein</fullName>
    </submittedName>
</protein>